<comment type="caution">
    <text evidence="2">The sequence shown here is derived from an EMBL/GenBank/DDBJ whole genome shotgun (WGS) entry which is preliminary data.</text>
</comment>
<dbReference type="AlphaFoldDB" id="A0A9Q0JQN5"/>
<sequence>MSAGNFVPAVSGAGKIDGNKGYGRGTRLCLNSNPIVLWDRDVVLQHRVIPDAVRGNNEYVQGELQTSGQMVVGNMGLQSGIQDLDLTFSARSHGVPFTFLRNLVNKNNLNVRDLISSGSGLSPNTVLSGGIGFPQSGVVTSGSMFSLNRDGVGFQNNGMGGVAAAIVPHVHIPLAVSTVVNDGSVVVNNGSTVAGGGVLMVVDGSIVEIIGRSQRSLQPSRERPRLDLGKFLGFSSLENPISSYRNNPGEIHANEGNQRYRSKASRKRSRLLAQGKRKVGQASDRPMVSGDASAPPVTADQSVPNVNVPVHPNSSGTTTAAQPMNTRFFVAVLSGMPDLNELPDLVVEGGIT</sequence>
<feature type="compositionally biased region" description="Basic residues" evidence="1">
    <location>
        <begin position="260"/>
        <end position="279"/>
    </location>
</feature>
<gene>
    <name evidence="2" type="ORF">NE237_024464</name>
</gene>
<dbReference type="EMBL" id="JAMYWD010003594">
    <property type="protein sequence ID" value="KAJ4930452.1"/>
    <property type="molecule type" value="Genomic_DNA"/>
</dbReference>
<evidence type="ECO:0000313" key="3">
    <source>
        <dbReference type="Proteomes" id="UP001141806"/>
    </source>
</evidence>
<dbReference type="Proteomes" id="UP001141806">
    <property type="component" value="Unassembled WGS sequence"/>
</dbReference>
<proteinExistence type="predicted"/>
<evidence type="ECO:0000313" key="2">
    <source>
        <dbReference type="EMBL" id="KAJ4930452.1"/>
    </source>
</evidence>
<protein>
    <submittedName>
        <fullName evidence="2">Uncharacterized protein</fullName>
    </submittedName>
</protein>
<reference evidence="2" key="1">
    <citation type="journal article" date="2023" name="Plant J.">
        <title>The genome of the king protea, Protea cynaroides.</title>
        <authorList>
            <person name="Chang J."/>
            <person name="Duong T.A."/>
            <person name="Schoeman C."/>
            <person name="Ma X."/>
            <person name="Roodt D."/>
            <person name="Barker N."/>
            <person name="Li Z."/>
            <person name="Van de Peer Y."/>
            <person name="Mizrachi E."/>
        </authorList>
    </citation>
    <scope>NUCLEOTIDE SEQUENCE</scope>
    <source>
        <tissue evidence="2">Young leaves</tissue>
    </source>
</reference>
<organism evidence="2 3">
    <name type="scientific">Protea cynaroides</name>
    <dbReference type="NCBI Taxonomy" id="273540"/>
    <lineage>
        <taxon>Eukaryota</taxon>
        <taxon>Viridiplantae</taxon>
        <taxon>Streptophyta</taxon>
        <taxon>Embryophyta</taxon>
        <taxon>Tracheophyta</taxon>
        <taxon>Spermatophyta</taxon>
        <taxon>Magnoliopsida</taxon>
        <taxon>Proteales</taxon>
        <taxon>Proteaceae</taxon>
        <taxon>Protea</taxon>
    </lineage>
</organism>
<keyword evidence="3" id="KW-1185">Reference proteome</keyword>
<name>A0A9Q0JQN5_9MAGN</name>
<evidence type="ECO:0000256" key="1">
    <source>
        <dbReference type="SAM" id="MobiDB-lite"/>
    </source>
</evidence>
<accession>A0A9Q0JQN5</accession>
<feature type="region of interest" description="Disordered" evidence="1">
    <location>
        <begin position="243"/>
        <end position="306"/>
    </location>
</feature>